<dbReference type="AlphaFoldDB" id="A0A7I7MFV8"/>
<sequence length="154" mass="15972">MSFSLGGAAVGLGGAKLRIDADTATAISRAEVSARLTTPDGTVSRGALAMARCGNGLWVTETVDVRGVAESESGCVATEAESGPVSERRSCAACRRSSRAWIFAECCCRTRSIDDGSSGARVLVRDTERARRVSVFFAGLVRAWLPGVGSLAAD</sequence>
<proteinExistence type="predicted"/>
<accession>A0A7I7MFV8</accession>
<organism evidence="1 2">
    <name type="scientific">Mycolicibacterium psychrotolerans</name>
    <dbReference type="NCBI Taxonomy" id="216929"/>
    <lineage>
        <taxon>Bacteria</taxon>
        <taxon>Bacillati</taxon>
        <taxon>Actinomycetota</taxon>
        <taxon>Actinomycetes</taxon>
        <taxon>Mycobacteriales</taxon>
        <taxon>Mycobacteriaceae</taxon>
        <taxon>Mycolicibacterium</taxon>
    </lineage>
</organism>
<dbReference type="KEGG" id="mpsc:MPSYJ_46650"/>
<protein>
    <submittedName>
        <fullName evidence="1">Uncharacterized protein</fullName>
    </submittedName>
</protein>
<dbReference type="Proteomes" id="UP000466514">
    <property type="component" value="Chromosome"/>
</dbReference>
<dbReference type="EMBL" id="AP022574">
    <property type="protein sequence ID" value="BBX71204.1"/>
    <property type="molecule type" value="Genomic_DNA"/>
</dbReference>
<reference evidence="1 2" key="1">
    <citation type="journal article" date="2019" name="Emerg. Microbes Infect.">
        <title>Comprehensive subspecies identification of 175 nontuberculous mycobacteria species based on 7547 genomic profiles.</title>
        <authorList>
            <person name="Matsumoto Y."/>
            <person name="Kinjo T."/>
            <person name="Motooka D."/>
            <person name="Nabeya D."/>
            <person name="Jung N."/>
            <person name="Uechi K."/>
            <person name="Horii T."/>
            <person name="Iida T."/>
            <person name="Fujita J."/>
            <person name="Nakamura S."/>
        </authorList>
    </citation>
    <scope>NUCLEOTIDE SEQUENCE [LARGE SCALE GENOMIC DNA]</scope>
    <source>
        <strain evidence="1 2">JCM 13323</strain>
    </source>
</reference>
<evidence type="ECO:0000313" key="2">
    <source>
        <dbReference type="Proteomes" id="UP000466514"/>
    </source>
</evidence>
<name>A0A7I7MFV8_9MYCO</name>
<keyword evidence="2" id="KW-1185">Reference proteome</keyword>
<gene>
    <name evidence="1" type="ORF">MPSYJ_46650</name>
</gene>
<evidence type="ECO:0000313" key="1">
    <source>
        <dbReference type="EMBL" id="BBX71204.1"/>
    </source>
</evidence>